<dbReference type="EMBL" id="CAJJDM010000046">
    <property type="protein sequence ID" value="CAD8070619.1"/>
    <property type="molecule type" value="Genomic_DNA"/>
</dbReference>
<evidence type="ECO:0000313" key="1">
    <source>
        <dbReference type="EMBL" id="CAD8070619.1"/>
    </source>
</evidence>
<evidence type="ECO:0000313" key="3">
    <source>
        <dbReference type="Proteomes" id="UP000688137"/>
    </source>
</evidence>
<proteinExistence type="predicted"/>
<dbReference type="EMBL" id="CAJJDM010000046">
    <property type="protein sequence ID" value="CAD8070625.1"/>
    <property type="molecule type" value="Genomic_DNA"/>
</dbReference>
<protein>
    <submittedName>
        <fullName evidence="1">Uncharacterized protein</fullName>
    </submittedName>
</protein>
<dbReference type="AlphaFoldDB" id="A0A8S1LTX3"/>
<keyword evidence="3" id="KW-1185">Reference proteome</keyword>
<reference evidence="1" key="1">
    <citation type="submission" date="2021-01" db="EMBL/GenBank/DDBJ databases">
        <authorList>
            <consortium name="Genoscope - CEA"/>
            <person name="William W."/>
        </authorList>
    </citation>
    <scope>NUCLEOTIDE SEQUENCE</scope>
</reference>
<comment type="caution">
    <text evidence="1">The sequence shown here is derived from an EMBL/GenBank/DDBJ whole genome shotgun (WGS) entry which is preliminary data.</text>
</comment>
<name>A0A8S1LTX3_PARPR</name>
<dbReference type="Proteomes" id="UP000688137">
    <property type="component" value="Unassembled WGS sequence"/>
</dbReference>
<gene>
    <name evidence="1" type="ORF">PPRIM_AZ9-3.1.T0460054</name>
    <name evidence="2" type="ORF">PPRIM_AZ9-3.1.T0460057</name>
</gene>
<accession>A0A8S1LTX3</accession>
<organism evidence="1 3">
    <name type="scientific">Paramecium primaurelia</name>
    <dbReference type="NCBI Taxonomy" id="5886"/>
    <lineage>
        <taxon>Eukaryota</taxon>
        <taxon>Sar</taxon>
        <taxon>Alveolata</taxon>
        <taxon>Ciliophora</taxon>
        <taxon>Intramacronucleata</taxon>
        <taxon>Oligohymenophorea</taxon>
        <taxon>Peniculida</taxon>
        <taxon>Parameciidae</taxon>
        <taxon>Paramecium</taxon>
    </lineage>
</organism>
<evidence type="ECO:0000313" key="2">
    <source>
        <dbReference type="EMBL" id="CAD8070625.1"/>
    </source>
</evidence>
<sequence length="103" mass="12502">MYRLGCKFNFINRPIFYLIKVFLYLIKVAIKTYKEIFYKQIRFISPNQKDINLNYNCQIKMKSVFHLNIDLNKRNQLCNKQIIIWKLIKFGSNPQSQTSKNIF</sequence>